<gene>
    <name evidence="7" type="ORF">FNK824_LOCUS24251</name>
    <name evidence="5" type="ORF">JXQ802_LOCUS49145</name>
    <name evidence="6" type="ORF">OTI717_LOCUS8885</name>
    <name evidence="3" type="ORF">PYM288_LOCUS33081</name>
    <name evidence="2" type="ORF">RFH988_LOCUS20144</name>
    <name evidence="4" type="ORF">SEV965_LOCUS31464</name>
</gene>
<feature type="domain" description="CRAL-TRIO" evidence="1">
    <location>
        <begin position="71"/>
        <end position="241"/>
    </location>
</feature>
<dbReference type="EMBL" id="CAJNOL010005707">
    <property type="protein sequence ID" value="CAF1608665.1"/>
    <property type="molecule type" value="Genomic_DNA"/>
</dbReference>
<evidence type="ECO:0000313" key="8">
    <source>
        <dbReference type="Proteomes" id="UP000663854"/>
    </source>
</evidence>
<dbReference type="Proteomes" id="UP000663870">
    <property type="component" value="Unassembled WGS sequence"/>
</dbReference>
<protein>
    <recommendedName>
        <fullName evidence="1">CRAL-TRIO domain-containing protein</fullName>
    </recommendedName>
</protein>
<dbReference type="PRINTS" id="PR00180">
    <property type="entry name" value="CRETINALDHBP"/>
</dbReference>
<name>A0A815ILE2_9BILA</name>
<reference evidence="3" key="1">
    <citation type="submission" date="2021-02" db="EMBL/GenBank/DDBJ databases">
        <authorList>
            <person name="Nowell W R."/>
        </authorList>
    </citation>
    <scope>NUCLEOTIDE SEQUENCE</scope>
</reference>
<dbReference type="EMBL" id="CAJOAX010000730">
    <property type="protein sequence ID" value="CAF3641943.1"/>
    <property type="molecule type" value="Genomic_DNA"/>
</dbReference>
<evidence type="ECO:0000313" key="7">
    <source>
        <dbReference type="EMBL" id="CAF3969560.1"/>
    </source>
</evidence>
<dbReference type="SUPFAM" id="SSF46938">
    <property type="entry name" value="CRAL/TRIO N-terminal domain"/>
    <property type="match status" value="1"/>
</dbReference>
<dbReference type="InterPro" id="IPR036865">
    <property type="entry name" value="CRAL-TRIO_dom_sf"/>
</dbReference>
<dbReference type="EMBL" id="CAJOBE010005350">
    <property type="protein sequence ID" value="CAF3969560.1"/>
    <property type="molecule type" value="Genomic_DNA"/>
</dbReference>
<dbReference type="EMBL" id="CAJNOU010003639">
    <property type="protein sequence ID" value="CAF1401483.1"/>
    <property type="molecule type" value="Genomic_DNA"/>
</dbReference>
<dbReference type="Proteomes" id="UP000663889">
    <property type="component" value="Unassembled WGS sequence"/>
</dbReference>
<dbReference type="Proteomes" id="UP000663854">
    <property type="component" value="Unassembled WGS sequence"/>
</dbReference>
<evidence type="ECO:0000313" key="6">
    <source>
        <dbReference type="EMBL" id="CAF3641943.1"/>
    </source>
</evidence>
<dbReference type="PANTHER" id="PTHR10174:SF224">
    <property type="entry name" value="RETINOL-BINDING PROTEIN PINTA"/>
    <property type="match status" value="1"/>
</dbReference>
<dbReference type="GO" id="GO:0016020">
    <property type="term" value="C:membrane"/>
    <property type="evidence" value="ECO:0007669"/>
    <property type="project" value="TreeGrafter"/>
</dbReference>
<dbReference type="SUPFAM" id="SSF52087">
    <property type="entry name" value="CRAL/TRIO domain"/>
    <property type="match status" value="1"/>
</dbReference>
<dbReference type="PROSITE" id="PS50191">
    <property type="entry name" value="CRAL_TRIO"/>
    <property type="match status" value="1"/>
</dbReference>
<dbReference type="EMBL" id="CAJNOH010004297">
    <property type="protein sequence ID" value="CAF1365228.1"/>
    <property type="molecule type" value="Genomic_DNA"/>
</dbReference>
<dbReference type="Proteomes" id="UP000663882">
    <property type="component" value="Unassembled WGS sequence"/>
</dbReference>
<dbReference type="Proteomes" id="UP000663823">
    <property type="component" value="Unassembled WGS sequence"/>
</dbReference>
<dbReference type="EMBL" id="CAJNOO010001221">
    <property type="protein sequence ID" value="CAF1116974.1"/>
    <property type="molecule type" value="Genomic_DNA"/>
</dbReference>
<evidence type="ECO:0000313" key="5">
    <source>
        <dbReference type="EMBL" id="CAF1608665.1"/>
    </source>
</evidence>
<dbReference type="InterPro" id="IPR036273">
    <property type="entry name" value="CRAL/TRIO_N_dom_sf"/>
</dbReference>
<comment type="caution">
    <text evidence="3">The sequence shown here is derived from an EMBL/GenBank/DDBJ whole genome shotgun (WGS) entry which is preliminary data.</text>
</comment>
<evidence type="ECO:0000313" key="2">
    <source>
        <dbReference type="EMBL" id="CAF1116974.1"/>
    </source>
</evidence>
<evidence type="ECO:0000259" key="1">
    <source>
        <dbReference type="PROSITE" id="PS50191"/>
    </source>
</evidence>
<dbReference type="CDD" id="cd00170">
    <property type="entry name" value="SEC14"/>
    <property type="match status" value="1"/>
</dbReference>
<evidence type="ECO:0000313" key="3">
    <source>
        <dbReference type="EMBL" id="CAF1365228.1"/>
    </source>
</evidence>
<dbReference type="PANTHER" id="PTHR10174">
    <property type="entry name" value="ALPHA-TOCOPHEROL TRANSFER PROTEIN-RELATED"/>
    <property type="match status" value="1"/>
</dbReference>
<dbReference type="Proteomes" id="UP000663874">
    <property type="component" value="Unassembled WGS sequence"/>
</dbReference>
<evidence type="ECO:0000313" key="4">
    <source>
        <dbReference type="EMBL" id="CAF1401483.1"/>
    </source>
</evidence>
<dbReference type="InterPro" id="IPR001251">
    <property type="entry name" value="CRAL-TRIO_dom"/>
</dbReference>
<dbReference type="AlphaFoldDB" id="A0A815ILE2"/>
<keyword evidence="9" id="KW-1185">Reference proteome</keyword>
<accession>A0A815ILE2</accession>
<evidence type="ECO:0000313" key="9">
    <source>
        <dbReference type="Proteomes" id="UP000663870"/>
    </source>
</evidence>
<dbReference type="OrthoDB" id="7837562at2759"/>
<dbReference type="Gene3D" id="3.40.525.10">
    <property type="entry name" value="CRAL-TRIO lipid binding domain"/>
    <property type="match status" value="1"/>
</dbReference>
<dbReference type="Gene3D" id="1.10.8.20">
    <property type="entry name" value="N-terminal domain of phosphatidylinositol transfer protein sec14p"/>
    <property type="match status" value="1"/>
</dbReference>
<organism evidence="3 8">
    <name type="scientific">Rotaria sordida</name>
    <dbReference type="NCBI Taxonomy" id="392033"/>
    <lineage>
        <taxon>Eukaryota</taxon>
        <taxon>Metazoa</taxon>
        <taxon>Spiralia</taxon>
        <taxon>Gnathifera</taxon>
        <taxon>Rotifera</taxon>
        <taxon>Eurotatoria</taxon>
        <taxon>Bdelloidea</taxon>
        <taxon>Philodinida</taxon>
        <taxon>Philodinidae</taxon>
        <taxon>Rotaria</taxon>
    </lineage>
</organism>
<dbReference type="Pfam" id="PF00650">
    <property type="entry name" value="CRAL_TRIO"/>
    <property type="match status" value="1"/>
</dbReference>
<proteinExistence type="predicted"/>
<dbReference type="SMART" id="SM00516">
    <property type="entry name" value="SEC14"/>
    <property type="match status" value="1"/>
</dbReference>
<sequence>MADNENHQLNSFRQWIHEQQPILNSLDTDEFLLRFLHVTNFQLDNAKEWLIRFWKYRTENPQWFTNRDLLKNSLMQEIAEIAYYFQLPKETKDKQLIVIMRMGHYDTTKYSLDDVTKYAFAITDILNRQEAGRTYGFIIILDLSEVKLQHISQFTPDRVHRYIDCWEKIYPVNLIQIHFYNYPRIFDPILYLFRMFLSRKLNEKIFLHSKTSDGTINKSLHQYIDSSLLPNEYGGQLGLIDDINKTFIQWIREQNDYMIQFDQYGIDLKHASKLLKTIQKEHD</sequence>
<dbReference type="GO" id="GO:1902936">
    <property type="term" value="F:phosphatidylinositol bisphosphate binding"/>
    <property type="evidence" value="ECO:0007669"/>
    <property type="project" value="TreeGrafter"/>
</dbReference>